<dbReference type="RefSeq" id="WP_184963339.1">
    <property type="nucleotide sequence ID" value="NZ_JACHIN010000005.1"/>
</dbReference>
<sequence length="1494" mass="160957">MTDDLLLDAGLAPAGAEGGQPVRARAYGHPALGERPVIRLVGETTAPAEDRAMAFLGYGEPQVSPPLATGRRRGLGYPAWALVNDPRGAKAALAAVTGMERAARMAAARPGAAADAYAELADTLPRTHLPSFWEQAGRTFIVAGHGGQAAVMFGRAREAEATYALPVDEAARRAVFLEYAFAGALPVKAVNVYVGELAERYEPRRAYDELFELAVRRTLGGLPPWSDLPKQLRKLAKAAKLDPAAEDERLITTLIGAPAVKRARPLFWKAYRTTLLAQPRETLLEVFPTADGVDEWWMELLRESGALDTVPAAWLSRQVAHLKRGWRSEPGSPALLALVERAAGRLVAEGEPVRLEGGVAWRSRMLDLDLLDACLTFGVPVADPGSEAVVHLGRWLMNGRKRDLEAVVADPRFAPLLDQAVGNHREVQELIEIPVLRPMVHAWLLDKVRQTGSGGLLDARTALDALENALTGPVLAAFDGLREAIEGIDFAVPLGRTLRAGVYDELGWDAFDAALEELGEDARISASWPVLTVFTAAKAIALGPGGRVAEHDLRVPAGMPYLDVLYADGAFRVAWGDHDSRSFYWSSAPSEIHEKDGWHYFHEHRAGLGYAFLTPSGGRVTGRKALHPGDRRPELDETGRMFWDGATFWIQPDAWRPVLRELDPASGQLGRASLPAFLEDAPPPDGARWQLEGCSLAPLPEGLEGTPLGAADGMIGFRVYSAGGHHTYMRADGQGGSAKLTSTPWGLLDLPGHAEPLLLTGTGNTVVLTETDGTHHWDVTTGRDRWSNAKGSSDGTALVPFQAFWHHLTPRDPDGSAVLRKLPEAGARALMDGGEPPVTHERLRRGVAGLVRQANELATRRDELLIAAGATAGLVPGLDEDELAKALADLVNAQGLLTYQAGRQIAFTAAFLSGEVPPEAVKGGMPGSFQDWTDLIGSLGGLAVRAISPATPAPRRAAIRTLLEMWSGSRLAEPGWRRGVADVADLTGHLSAGGAHLTLDLTPDYSGIYQARRRRFIEYGTAPRAGEVLDVSAELPIGWAKPRTLAAFVDRLRAEGPAEHDPEAVELLCAETGLGRPAAALLMAGLPGLDSWGRDFLDAETREVLDLKPAEAVIARDELKSLTQQERRDLLDAAVPADPWDQKALARGLAEAWTARFGRRTRVPEDAVTAARTLPLRLPATRALGALTDPSPVAELNRDHDTWLAGDSYHEVVEPIALDDLIADLALALPWAYATLPGGHPVRAGLPAALDLVRRRLNHPGLLLRGGTMEGDGFTGEPYHGKLDDGVTAVDDGLTIVVTHGQTFYRPALLGGDARSLLQLSLEKPWGDQTPPARFVELLRSDGYTRMAERTPLLEAGRWEADPRAGAPAVVAAAAGALGLDEDAAVLYLQLLTLLEPTDRNVRTWNDWTPARHKKAAAALSERGLVMAAKRERAGRGFFLPGGWTKGKAPDLPAETWKLEALYPRTLARRLPDTSLPELFERAWQLVSEGAGPR</sequence>
<keyword evidence="2" id="KW-1185">Reference proteome</keyword>
<gene>
    <name evidence="1" type="ORF">HNR40_003995</name>
</gene>
<comment type="caution">
    <text evidence="1">The sequence shown here is derived from an EMBL/GenBank/DDBJ whole genome shotgun (WGS) entry which is preliminary data.</text>
</comment>
<dbReference type="Proteomes" id="UP000568380">
    <property type="component" value="Unassembled WGS sequence"/>
</dbReference>
<proteinExistence type="predicted"/>
<accession>A0A7W8A2X5</accession>
<organism evidence="1 2">
    <name type="scientific">Nonomuraea endophytica</name>
    <dbReference type="NCBI Taxonomy" id="714136"/>
    <lineage>
        <taxon>Bacteria</taxon>
        <taxon>Bacillati</taxon>
        <taxon>Actinomycetota</taxon>
        <taxon>Actinomycetes</taxon>
        <taxon>Streptosporangiales</taxon>
        <taxon>Streptosporangiaceae</taxon>
        <taxon>Nonomuraea</taxon>
    </lineage>
</organism>
<name>A0A7W8A2X5_9ACTN</name>
<evidence type="ECO:0000313" key="1">
    <source>
        <dbReference type="EMBL" id="MBB5078509.1"/>
    </source>
</evidence>
<evidence type="ECO:0000313" key="2">
    <source>
        <dbReference type="Proteomes" id="UP000568380"/>
    </source>
</evidence>
<dbReference type="EMBL" id="JACHIN010000005">
    <property type="protein sequence ID" value="MBB5078509.1"/>
    <property type="molecule type" value="Genomic_DNA"/>
</dbReference>
<protein>
    <submittedName>
        <fullName evidence="1">Putative membrane protein</fullName>
    </submittedName>
</protein>
<reference evidence="1 2" key="1">
    <citation type="submission" date="2020-08" db="EMBL/GenBank/DDBJ databases">
        <title>Genomic Encyclopedia of Type Strains, Phase IV (KMG-IV): sequencing the most valuable type-strain genomes for metagenomic binning, comparative biology and taxonomic classification.</title>
        <authorList>
            <person name="Goeker M."/>
        </authorList>
    </citation>
    <scope>NUCLEOTIDE SEQUENCE [LARGE SCALE GENOMIC DNA]</scope>
    <source>
        <strain evidence="1 2">DSM 45385</strain>
    </source>
</reference>